<accession>A0A1W1UEC4</accession>
<dbReference type="InterPro" id="IPR036291">
    <property type="entry name" value="NAD(P)-bd_dom_sf"/>
</dbReference>
<dbReference type="SUPFAM" id="SSF51735">
    <property type="entry name" value="NAD(P)-binding Rossmann-fold domains"/>
    <property type="match status" value="1"/>
</dbReference>
<reference evidence="2" key="1">
    <citation type="submission" date="2017-04" db="EMBL/GenBank/DDBJ databases">
        <authorList>
            <person name="Varghese N."/>
            <person name="Submissions S."/>
        </authorList>
    </citation>
    <scope>NUCLEOTIDE SEQUENCE [LARGE SCALE GENOMIC DNA]</scope>
    <source>
        <strain evidence="2">DSM 23072</strain>
    </source>
</reference>
<evidence type="ECO:0000313" key="1">
    <source>
        <dbReference type="EMBL" id="SMB79427.1"/>
    </source>
</evidence>
<dbReference type="Proteomes" id="UP000192408">
    <property type="component" value="Unassembled WGS sequence"/>
</dbReference>
<dbReference type="AlphaFoldDB" id="A0A1W1UEC4"/>
<proteinExistence type="predicted"/>
<evidence type="ECO:0000313" key="2">
    <source>
        <dbReference type="Proteomes" id="UP000192408"/>
    </source>
</evidence>
<organism evidence="1 2">
    <name type="scientific">Pasteurella testudinis DSM 23072</name>
    <dbReference type="NCBI Taxonomy" id="1122938"/>
    <lineage>
        <taxon>Bacteria</taxon>
        <taxon>Pseudomonadati</taxon>
        <taxon>Pseudomonadota</taxon>
        <taxon>Gammaproteobacteria</taxon>
        <taxon>Pasteurellales</taxon>
        <taxon>Pasteurellaceae</taxon>
        <taxon>Pasteurella</taxon>
    </lineage>
</organism>
<gene>
    <name evidence="1" type="ORF">SAMN05660772_00360</name>
</gene>
<dbReference type="STRING" id="1122938.SAMN05660772_00360"/>
<name>A0A1W1UEC4_9PAST</name>
<dbReference type="EMBL" id="FWWV01000002">
    <property type="protein sequence ID" value="SMB79427.1"/>
    <property type="molecule type" value="Genomic_DNA"/>
</dbReference>
<dbReference type="Gene3D" id="3.40.50.720">
    <property type="entry name" value="NAD(P)-binding Rossmann-like Domain"/>
    <property type="match status" value="1"/>
</dbReference>
<sequence>MVRACGENGVIFMAGHIINFLHGAQHAKSLIQQGTIGKVLFLNLEFDDNRFAFAKKTAIGLNLTAVVR</sequence>
<keyword evidence="2" id="KW-1185">Reference proteome</keyword>
<protein>
    <submittedName>
        <fullName evidence="1">Uncharacterized protein</fullName>
    </submittedName>
</protein>
<dbReference type="Gene3D" id="3.30.360.10">
    <property type="entry name" value="Dihydrodipicolinate Reductase, domain 2"/>
    <property type="match status" value="1"/>
</dbReference>